<dbReference type="GO" id="GO:0016757">
    <property type="term" value="F:glycosyltransferase activity"/>
    <property type="evidence" value="ECO:0007669"/>
    <property type="project" value="InterPro"/>
</dbReference>
<dbReference type="NCBIfam" id="TIGR03999">
    <property type="entry name" value="thiol_BshA"/>
    <property type="match status" value="1"/>
</dbReference>
<organism evidence="3 4">
    <name type="scientific">Planobacterium oryzisoli</name>
    <dbReference type="NCBI Taxonomy" id="2771435"/>
    <lineage>
        <taxon>Bacteria</taxon>
        <taxon>Pseudomonadati</taxon>
        <taxon>Bacteroidota</taxon>
        <taxon>Flavobacteriia</taxon>
        <taxon>Flavobacteriales</taxon>
        <taxon>Weeksellaceae</taxon>
        <taxon>Chryseobacterium group</taxon>
        <taxon>Chryseobacterium</taxon>
    </lineage>
</organism>
<dbReference type="PANTHER" id="PTHR45947:SF3">
    <property type="entry name" value="SULFOQUINOVOSYL TRANSFERASE SQD2"/>
    <property type="match status" value="1"/>
</dbReference>
<dbReference type="PANTHER" id="PTHR45947">
    <property type="entry name" value="SULFOQUINOVOSYL TRANSFERASE SQD2"/>
    <property type="match status" value="1"/>
</dbReference>
<name>A0A931E8Z9_9FLAO</name>
<dbReference type="Pfam" id="PF00534">
    <property type="entry name" value="Glycos_transf_1"/>
    <property type="match status" value="1"/>
</dbReference>
<dbReference type="AlphaFoldDB" id="A0A931E8Z9"/>
<keyword evidence="4" id="KW-1185">Reference proteome</keyword>
<proteinExistence type="predicted"/>
<feature type="domain" description="Glycosyl transferase family 1" evidence="1">
    <location>
        <begin position="195"/>
        <end position="350"/>
    </location>
</feature>
<reference evidence="3" key="1">
    <citation type="submission" date="2020-11" db="EMBL/GenBank/DDBJ databases">
        <title>Genome seq and assembly of Planobacterium sp.</title>
        <authorList>
            <person name="Chhetri G."/>
        </authorList>
    </citation>
    <scope>NUCLEOTIDE SEQUENCE</scope>
    <source>
        <strain evidence="3">GCR5</strain>
    </source>
</reference>
<evidence type="ECO:0000259" key="2">
    <source>
        <dbReference type="Pfam" id="PF13439"/>
    </source>
</evidence>
<evidence type="ECO:0000313" key="3">
    <source>
        <dbReference type="EMBL" id="MBF5027187.1"/>
    </source>
</evidence>
<dbReference type="Gene3D" id="3.40.50.2000">
    <property type="entry name" value="Glycogen Phosphorylase B"/>
    <property type="match status" value="2"/>
</dbReference>
<dbReference type="GO" id="GO:0071793">
    <property type="term" value="P:bacillithiol biosynthetic process"/>
    <property type="evidence" value="ECO:0007669"/>
    <property type="project" value="InterPro"/>
</dbReference>
<dbReference type="RefSeq" id="WP_194739118.1">
    <property type="nucleotide sequence ID" value="NZ_JADKYY010000005.1"/>
</dbReference>
<gene>
    <name evidence="3" type="primary">bshA</name>
    <name evidence="3" type="ORF">IC612_05180</name>
</gene>
<dbReference type="Proteomes" id="UP000694480">
    <property type="component" value="Unassembled WGS sequence"/>
</dbReference>
<evidence type="ECO:0000313" key="4">
    <source>
        <dbReference type="Proteomes" id="UP000694480"/>
    </source>
</evidence>
<dbReference type="InterPro" id="IPR001296">
    <property type="entry name" value="Glyco_trans_1"/>
</dbReference>
<accession>A0A931E8Z9</accession>
<feature type="domain" description="Glycosyltransferase subfamily 4-like N-terminal" evidence="2">
    <location>
        <begin position="11"/>
        <end position="177"/>
    </location>
</feature>
<protein>
    <submittedName>
        <fullName evidence="3">N-acetyl-alpha-D-glucosaminyl L-malate synthase BshA</fullName>
    </submittedName>
</protein>
<sequence length="393" mass="44034">MKIGILCYPTYGGSGIVATELGMALAKKGYEVHFISSNLPARLDITNPNIFFHKVNVQTYPLFQYQPYDIALSSMIYRVVNLYKLDLLHAHYAIPYAYAAFTAKQMLKEEGKDIPLVTTLHGTDITLVGQHPSYKHAVEFSINQSDKVTSVSQSLKSDTLKFFNIKKDIEVITNFIDNREFGSEDCCERSQFATPEEKILIHVSNLRPVKRVGDVLQIFKAVESKLKARLLIIGEGPDMEIINQFLEENPHLIGKVRLLGKVNDLYRILELSDVFLLPSEQESFGLAALEAMAASTPVVSSNAGGIPEVNIQGETGYLAETGNVEAMSNYTIKLLSDEKLLSQMKKNAKAQALRFDLHNILPLYEAMYKKTLEDFTDKKLQPQSPLPEKASEH</sequence>
<dbReference type="InterPro" id="IPR028098">
    <property type="entry name" value="Glyco_trans_4-like_N"/>
</dbReference>
<comment type="caution">
    <text evidence="3">The sequence shown here is derived from an EMBL/GenBank/DDBJ whole genome shotgun (WGS) entry which is preliminary data.</text>
</comment>
<dbReference type="InterPro" id="IPR050194">
    <property type="entry name" value="Glycosyltransferase_grp1"/>
</dbReference>
<dbReference type="Pfam" id="PF13439">
    <property type="entry name" value="Glyco_transf_4"/>
    <property type="match status" value="1"/>
</dbReference>
<dbReference type="EMBL" id="JADKYY010000005">
    <property type="protein sequence ID" value="MBF5027187.1"/>
    <property type="molecule type" value="Genomic_DNA"/>
</dbReference>
<dbReference type="InterPro" id="IPR023881">
    <property type="entry name" value="Thiol_BshA"/>
</dbReference>
<dbReference type="SUPFAM" id="SSF53756">
    <property type="entry name" value="UDP-Glycosyltransferase/glycogen phosphorylase"/>
    <property type="match status" value="1"/>
</dbReference>
<evidence type="ECO:0000259" key="1">
    <source>
        <dbReference type="Pfam" id="PF00534"/>
    </source>
</evidence>